<accession>A0A1M4RZV6</accession>
<evidence type="ECO:0000256" key="3">
    <source>
        <dbReference type="ARBA" id="ARBA00022692"/>
    </source>
</evidence>
<dbReference type="PANTHER" id="PTHR31632:SF2">
    <property type="entry name" value="PLASMA MEMBRANE IRON PERMEASE"/>
    <property type="match status" value="1"/>
</dbReference>
<reference evidence="8" key="1">
    <citation type="submission" date="2016-09" db="EMBL/GenBank/DDBJ databases">
        <authorList>
            <person name="Strepis N."/>
        </authorList>
    </citation>
    <scope>NUCLEOTIDE SEQUENCE [LARGE SCALE GENOMIC DNA]</scope>
</reference>
<dbReference type="GO" id="GO:0015093">
    <property type="term" value="F:ferrous iron transmembrane transporter activity"/>
    <property type="evidence" value="ECO:0007669"/>
    <property type="project" value="TreeGrafter"/>
</dbReference>
<evidence type="ECO:0000313" key="7">
    <source>
        <dbReference type="EMBL" id="SHE25515.1"/>
    </source>
</evidence>
<name>A0A1M4RZV6_9ACTO</name>
<keyword evidence="8" id="KW-1185">Reference proteome</keyword>
<evidence type="ECO:0000256" key="2">
    <source>
        <dbReference type="ARBA" id="ARBA00008333"/>
    </source>
</evidence>
<feature type="transmembrane region" description="Helical" evidence="6">
    <location>
        <begin position="378"/>
        <end position="396"/>
    </location>
</feature>
<dbReference type="OrthoDB" id="8215804at2"/>
<keyword evidence="4 6" id="KW-1133">Transmembrane helix</keyword>
<dbReference type="Pfam" id="PF03239">
    <property type="entry name" value="FTR1"/>
    <property type="match status" value="1"/>
</dbReference>
<keyword evidence="5 6" id="KW-0472">Membrane</keyword>
<dbReference type="AlphaFoldDB" id="A0A1M4RZV6"/>
<comment type="subcellular location">
    <subcellularLocation>
        <location evidence="1">Membrane</location>
        <topology evidence="1">Multi-pass membrane protein</topology>
    </subcellularLocation>
</comment>
<dbReference type="RefSeq" id="WP_083565801.1">
    <property type="nucleotide sequence ID" value="NZ_FQTT01000011.1"/>
</dbReference>
<evidence type="ECO:0000256" key="6">
    <source>
        <dbReference type="SAM" id="Phobius"/>
    </source>
</evidence>
<evidence type="ECO:0000256" key="1">
    <source>
        <dbReference type="ARBA" id="ARBA00004141"/>
    </source>
</evidence>
<sequence length="585" mass="61927">MAHAPFQDRPAPPPVRGAVALGALLLLLTGLVSGLWPTAHAAESDTDYDSWSAVAQAISTELDVAADSYASGDTSGAAAAFQRAYNSGYVASNLQVVTTDNLGADVVSEQQQAFTDLRQAAYATGNQETIDSGVTDLSDSLTGTTAQLDELADLADPRTYAADQAATIATQRAELQANKTRVNEGRGERSWAEVAAEMNELIDAGVDKAAAGDREGGAADVNNAYYGYYEKLGFEKTVMSAISGDRVSEVENQFKVVRKAMVGGGDIETITADAETLKGYLTEDAATLDGGAAENISPVKAFLTGSFGQAFLILLREGLEAILVVAAVIAYLLKAGMRDRVKYIYAGLILGLAGSGVVALLFAWLYDSASAHQEILEGVVALIAMVMLLFTSNWMLSKSSVASWNRYIKDKTEASISDGGFWALASLSFLAVFREGAETVMFYEALFTMDPSGSASIWQGFAAGAAVLVVIFLLIRFTSVRIPLRPFFAITSFLMAVLVVIFAGGGAHALIEGDIIPATYLPGWPTYDYLGLYPYRETLLFQAFMAALVIVLSAVSVLRHRRVDAARAAADADTDAAAETAGATE</sequence>
<feature type="transmembrane region" description="Helical" evidence="6">
    <location>
        <begin position="487"/>
        <end position="511"/>
    </location>
</feature>
<dbReference type="STRING" id="1892869.ACGLYG10_1731"/>
<dbReference type="InterPro" id="IPR004923">
    <property type="entry name" value="FTR1/Fip1/EfeU"/>
</dbReference>
<proteinExistence type="inferred from homology"/>
<evidence type="ECO:0000256" key="5">
    <source>
        <dbReference type="ARBA" id="ARBA00023136"/>
    </source>
</evidence>
<feature type="transmembrane region" description="Helical" evidence="6">
    <location>
        <begin position="416"/>
        <end position="437"/>
    </location>
</feature>
<comment type="similarity">
    <text evidence="2">Belongs to the oxidase-dependent Fe transporter (OFeT) (TC 9.A.10.1) family.</text>
</comment>
<feature type="transmembrane region" description="Helical" evidence="6">
    <location>
        <begin position="457"/>
        <end position="475"/>
    </location>
</feature>
<keyword evidence="3 6" id="KW-0812">Transmembrane</keyword>
<feature type="transmembrane region" description="Helical" evidence="6">
    <location>
        <begin position="345"/>
        <end position="366"/>
    </location>
</feature>
<protein>
    <submittedName>
        <fullName evidence="7">Iron permease ftr1/fip1/efeu</fullName>
    </submittedName>
</protein>
<dbReference type="Proteomes" id="UP000184291">
    <property type="component" value="Unassembled WGS sequence"/>
</dbReference>
<evidence type="ECO:0000256" key="4">
    <source>
        <dbReference type="ARBA" id="ARBA00022989"/>
    </source>
</evidence>
<evidence type="ECO:0000313" key="8">
    <source>
        <dbReference type="Proteomes" id="UP000184291"/>
    </source>
</evidence>
<organism evidence="7 8">
    <name type="scientific">Actinomyces glycerinitolerans</name>
    <dbReference type="NCBI Taxonomy" id="1892869"/>
    <lineage>
        <taxon>Bacteria</taxon>
        <taxon>Bacillati</taxon>
        <taxon>Actinomycetota</taxon>
        <taxon>Actinomycetes</taxon>
        <taxon>Actinomycetales</taxon>
        <taxon>Actinomycetaceae</taxon>
        <taxon>Actinomyces</taxon>
    </lineage>
</organism>
<feature type="transmembrane region" description="Helical" evidence="6">
    <location>
        <begin position="539"/>
        <end position="558"/>
    </location>
</feature>
<dbReference type="PANTHER" id="PTHR31632">
    <property type="entry name" value="IRON TRANSPORTER FTH1"/>
    <property type="match status" value="1"/>
</dbReference>
<dbReference type="EMBL" id="FQTT01000011">
    <property type="protein sequence ID" value="SHE25515.1"/>
    <property type="molecule type" value="Genomic_DNA"/>
</dbReference>
<gene>
    <name evidence="7" type="ORF">ACGLYG10_1731</name>
</gene>
<dbReference type="GO" id="GO:0033573">
    <property type="term" value="C:high-affinity iron permease complex"/>
    <property type="evidence" value="ECO:0007669"/>
    <property type="project" value="InterPro"/>
</dbReference>